<dbReference type="InterPro" id="IPR023753">
    <property type="entry name" value="FAD/NAD-binding_dom"/>
</dbReference>
<comment type="catalytic activity">
    <reaction evidence="10 11">
        <text>N(6)-[(R)-dihydrolipoyl]-L-lysyl-[protein] + NAD(+) = N(6)-[(R)-lipoyl]-L-lysyl-[protein] + NADH + H(+)</text>
        <dbReference type="Rhea" id="RHEA:15045"/>
        <dbReference type="Rhea" id="RHEA-COMP:10474"/>
        <dbReference type="Rhea" id="RHEA-COMP:10475"/>
        <dbReference type="ChEBI" id="CHEBI:15378"/>
        <dbReference type="ChEBI" id="CHEBI:57540"/>
        <dbReference type="ChEBI" id="CHEBI:57945"/>
        <dbReference type="ChEBI" id="CHEBI:83099"/>
        <dbReference type="ChEBI" id="CHEBI:83100"/>
        <dbReference type="EC" id="1.8.1.4"/>
    </reaction>
</comment>
<evidence type="ECO:0000256" key="10">
    <source>
        <dbReference type="ARBA" id="ARBA00049187"/>
    </source>
</evidence>
<evidence type="ECO:0000256" key="9">
    <source>
        <dbReference type="ARBA" id="ARBA00023284"/>
    </source>
</evidence>
<dbReference type="Proteomes" id="UP001055429">
    <property type="component" value="Chromosome"/>
</dbReference>
<feature type="domain" description="FAD/NAD(P)-binding" evidence="13">
    <location>
        <begin position="9"/>
        <end position="327"/>
    </location>
</feature>
<evidence type="ECO:0000256" key="1">
    <source>
        <dbReference type="ARBA" id="ARBA00007532"/>
    </source>
</evidence>
<keyword evidence="4 11" id="KW-0285">Flavoprotein</keyword>
<dbReference type="PANTHER" id="PTHR22912">
    <property type="entry name" value="DISULFIDE OXIDOREDUCTASE"/>
    <property type="match status" value="1"/>
</dbReference>
<dbReference type="PIRSF" id="PIRSF000350">
    <property type="entry name" value="Mercury_reductase_MerA"/>
    <property type="match status" value="1"/>
</dbReference>
<dbReference type="PRINTS" id="PR00411">
    <property type="entry name" value="PNDRDTASEI"/>
</dbReference>
<evidence type="ECO:0000256" key="5">
    <source>
        <dbReference type="ARBA" id="ARBA00022827"/>
    </source>
</evidence>
<keyword evidence="15" id="KW-1185">Reference proteome</keyword>
<evidence type="ECO:0000256" key="3">
    <source>
        <dbReference type="ARBA" id="ARBA00016961"/>
    </source>
</evidence>
<dbReference type="EC" id="1.8.1.4" evidence="2 11"/>
<gene>
    <name evidence="14" type="primary">lpdA</name>
    <name evidence="14" type="ORF">M8231_13870</name>
</gene>
<keyword evidence="6 11" id="KW-0560">Oxidoreductase</keyword>
<dbReference type="InterPro" id="IPR050151">
    <property type="entry name" value="Class-I_Pyr_Nuc-Dis_Oxidored"/>
</dbReference>
<dbReference type="EMBL" id="CP097649">
    <property type="protein sequence ID" value="URI14882.1"/>
    <property type="molecule type" value="Genomic_DNA"/>
</dbReference>
<dbReference type="GO" id="GO:0004148">
    <property type="term" value="F:dihydrolipoyl dehydrogenase (NADH) activity"/>
    <property type="evidence" value="ECO:0007669"/>
    <property type="project" value="UniProtKB-EC"/>
</dbReference>
<evidence type="ECO:0000259" key="13">
    <source>
        <dbReference type="Pfam" id="PF07992"/>
    </source>
</evidence>
<dbReference type="InterPro" id="IPR006258">
    <property type="entry name" value="Lipoamide_DH"/>
</dbReference>
<reference evidence="14" key="1">
    <citation type="submission" date="2022-05" db="EMBL/GenBank/DDBJ databases">
        <title>Brevundimonas albigilva TT17 genome sequence.</title>
        <authorList>
            <person name="Lee K."/>
            <person name="Son H."/>
        </authorList>
    </citation>
    <scope>NUCLEOTIDE SEQUENCE</scope>
    <source>
        <strain evidence="14">TT17</strain>
    </source>
</reference>
<evidence type="ECO:0000256" key="4">
    <source>
        <dbReference type="ARBA" id="ARBA00022630"/>
    </source>
</evidence>
<dbReference type="InterPro" id="IPR016156">
    <property type="entry name" value="FAD/NAD-linked_Rdtase_dimer_sf"/>
</dbReference>
<dbReference type="SUPFAM" id="SSF51905">
    <property type="entry name" value="FAD/NAD(P)-binding domain"/>
    <property type="match status" value="1"/>
</dbReference>
<dbReference type="PROSITE" id="PS00076">
    <property type="entry name" value="PYRIDINE_REDOX_1"/>
    <property type="match status" value="1"/>
</dbReference>
<keyword evidence="5 11" id="KW-0274">FAD</keyword>
<evidence type="ECO:0000313" key="14">
    <source>
        <dbReference type="EMBL" id="URI14882.1"/>
    </source>
</evidence>
<keyword evidence="9 11" id="KW-0676">Redox-active center</keyword>
<dbReference type="InterPro" id="IPR012999">
    <property type="entry name" value="Pyr_OxRdtase_I_AS"/>
</dbReference>
<dbReference type="Gene3D" id="3.30.390.30">
    <property type="match status" value="1"/>
</dbReference>
<evidence type="ECO:0000256" key="2">
    <source>
        <dbReference type="ARBA" id="ARBA00012608"/>
    </source>
</evidence>
<evidence type="ECO:0000256" key="6">
    <source>
        <dbReference type="ARBA" id="ARBA00023002"/>
    </source>
</evidence>
<proteinExistence type="inferred from homology"/>
<comment type="cofactor">
    <cofactor evidence="11">
        <name>FAD</name>
        <dbReference type="ChEBI" id="CHEBI:57692"/>
    </cofactor>
    <text evidence="11">Binds 1 FAD per subunit.</text>
</comment>
<dbReference type="RefSeq" id="WP_250201734.1">
    <property type="nucleotide sequence ID" value="NZ_CP097649.1"/>
</dbReference>
<keyword evidence="7 11" id="KW-0520">NAD</keyword>
<dbReference type="PANTHER" id="PTHR22912:SF160">
    <property type="entry name" value="DIHYDROLIPOYL DEHYDROGENASE"/>
    <property type="match status" value="1"/>
</dbReference>
<dbReference type="Pfam" id="PF02852">
    <property type="entry name" value="Pyr_redox_dim"/>
    <property type="match status" value="1"/>
</dbReference>
<evidence type="ECO:0000256" key="11">
    <source>
        <dbReference type="RuleBase" id="RU003692"/>
    </source>
</evidence>
<evidence type="ECO:0000256" key="8">
    <source>
        <dbReference type="ARBA" id="ARBA00023157"/>
    </source>
</evidence>
<dbReference type="Pfam" id="PF07992">
    <property type="entry name" value="Pyr_redox_2"/>
    <property type="match status" value="1"/>
</dbReference>
<dbReference type="InterPro" id="IPR001100">
    <property type="entry name" value="Pyr_nuc-diS_OxRdtase"/>
</dbReference>
<dbReference type="SUPFAM" id="SSF55424">
    <property type="entry name" value="FAD/NAD-linked reductases, dimerisation (C-terminal) domain"/>
    <property type="match status" value="1"/>
</dbReference>
<evidence type="ECO:0000313" key="15">
    <source>
        <dbReference type="Proteomes" id="UP001055429"/>
    </source>
</evidence>
<name>A0ABY4SJL0_9CAUL</name>
<dbReference type="InterPro" id="IPR004099">
    <property type="entry name" value="Pyr_nucl-diS_OxRdtase_dimer"/>
</dbReference>
<evidence type="ECO:0000256" key="7">
    <source>
        <dbReference type="ARBA" id="ARBA00023027"/>
    </source>
</evidence>
<organism evidence="14 15">
    <name type="scientific">Brevundimonas albigilva</name>
    <dbReference type="NCBI Taxonomy" id="1312364"/>
    <lineage>
        <taxon>Bacteria</taxon>
        <taxon>Pseudomonadati</taxon>
        <taxon>Pseudomonadota</taxon>
        <taxon>Alphaproteobacteria</taxon>
        <taxon>Caulobacterales</taxon>
        <taxon>Caulobacteraceae</taxon>
        <taxon>Brevundimonas</taxon>
    </lineage>
</organism>
<evidence type="ECO:0000259" key="12">
    <source>
        <dbReference type="Pfam" id="PF02852"/>
    </source>
</evidence>
<accession>A0ABY4SJL0</accession>
<feature type="domain" description="Pyridine nucleotide-disulphide oxidoreductase dimerisation" evidence="12">
    <location>
        <begin position="362"/>
        <end position="471"/>
    </location>
</feature>
<comment type="miscellaneous">
    <text evidence="11">The active site is a redox-active disulfide bond.</text>
</comment>
<sequence>MAAQTLTPKVLIIGAGTGGYVAGIRCGQLGLDTVLVDGGDGLGGTCLNVGCIPSKAIIHAAGKFETVAKAADGGTLGITAAKPTIDLKQTVEWKDGIVRKLNAGVAALLKKAKVKVVKGWAEFADAKTCVVRTEDGDIRITAEHVILATGSEPVELPFLPFGGDVISSTEALSLSEVPKKLVVVGGGYIGLELGIAFRKLGAQVAIVEMAERILPLYDKALTDPVAKWLTSHGVELHLGARAGGFGDGKLSITTKDGEPLQLEADKVLVTVGRKPRTQGWGLENMGVAMAGPFVKIDDRCATSMKNVWAVGDLTGEPMLAHKGSAQGEVVAEIIAGRERPQAASDRVASARAQEPVFDPVTIAAVCFTEPEIVSAGLGPDDVEGRDDVIQAVFPFAAIGRALAIEAGEDGGFVRVIASKADHRLLGVQAVGQHVSELSNSFAQMLEMGAVLEDVAGVIHVHPTLGEAFHEASLRALGHAIHI</sequence>
<keyword evidence="8" id="KW-1015">Disulfide bond</keyword>
<dbReference type="Gene3D" id="3.50.50.60">
    <property type="entry name" value="FAD/NAD(P)-binding domain"/>
    <property type="match status" value="2"/>
</dbReference>
<comment type="similarity">
    <text evidence="1 11">Belongs to the class-I pyridine nucleotide-disulfide oxidoreductase family.</text>
</comment>
<dbReference type="NCBIfam" id="TIGR01350">
    <property type="entry name" value="lipoamide_DH"/>
    <property type="match status" value="1"/>
</dbReference>
<dbReference type="PRINTS" id="PR00368">
    <property type="entry name" value="FADPNR"/>
</dbReference>
<protein>
    <recommendedName>
        <fullName evidence="3 11">Dihydrolipoyl dehydrogenase</fullName>
        <ecNumber evidence="2 11">1.8.1.4</ecNumber>
    </recommendedName>
</protein>
<dbReference type="InterPro" id="IPR036188">
    <property type="entry name" value="FAD/NAD-bd_sf"/>
</dbReference>